<dbReference type="InterPro" id="IPR023471">
    <property type="entry name" value="CtaG/Cox11_dom_sf"/>
</dbReference>
<protein>
    <recommendedName>
        <fullName evidence="4 10">Cytochrome c oxidase assembly protein CtaG</fullName>
    </recommendedName>
</protein>
<comment type="caution">
    <text evidence="12">The sequence shown here is derived from an EMBL/GenBank/DDBJ whole genome shotgun (WGS) entry which is preliminary data.</text>
</comment>
<dbReference type="PIRSF" id="PIRSF005413">
    <property type="entry name" value="COX11"/>
    <property type="match status" value="1"/>
</dbReference>
<comment type="similarity">
    <text evidence="3 10">Belongs to the COX11/CtaG family.</text>
</comment>
<comment type="function">
    <text evidence="1 10">Exerts its effect at some terminal stage of cytochrome c oxidase synthesis, probably by being involved in the insertion of the copper B into subunit I.</text>
</comment>
<evidence type="ECO:0000256" key="6">
    <source>
        <dbReference type="ARBA" id="ARBA00022968"/>
    </source>
</evidence>
<evidence type="ECO:0000256" key="3">
    <source>
        <dbReference type="ARBA" id="ARBA00009620"/>
    </source>
</evidence>
<evidence type="ECO:0000256" key="5">
    <source>
        <dbReference type="ARBA" id="ARBA00022692"/>
    </source>
</evidence>
<dbReference type="OrthoDB" id="9804841at2"/>
<evidence type="ECO:0000256" key="10">
    <source>
        <dbReference type="HAMAP-Rule" id="MF_00155"/>
    </source>
</evidence>
<evidence type="ECO:0000256" key="2">
    <source>
        <dbReference type="ARBA" id="ARBA00004382"/>
    </source>
</evidence>
<name>A0A0K8MEL3_9PROT</name>
<dbReference type="GO" id="GO:0005507">
    <property type="term" value="F:copper ion binding"/>
    <property type="evidence" value="ECO:0007669"/>
    <property type="project" value="InterPro"/>
</dbReference>
<dbReference type="GO" id="GO:0008535">
    <property type="term" value="P:respiratory chain complex IV assembly"/>
    <property type="evidence" value="ECO:0007669"/>
    <property type="project" value="UniProtKB-UniRule"/>
</dbReference>
<keyword evidence="10" id="KW-0997">Cell inner membrane</keyword>
<dbReference type="AlphaFoldDB" id="A0A0K8MEL3"/>
<dbReference type="SUPFAM" id="SSF110111">
    <property type="entry name" value="Ctag/Cox11"/>
    <property type="match status" value="1"/>
</dbReference>
<evidence type="ECO:0000256" key="11">
    <source>
        <dbReference type="SAM" id="Phobius"/>
    </source>
</evidence>
<evidence type="ECO:0000256" key="7">
    <source>
        <dbReference type="ARBA" id="ARBA00022989"/>
    </source>
</evidence>
<dbReference type="FunFam" id="2.60.370.10:FF:000001">
    <property type="entry name" value="COX11 cytochrome c oxidase assembly homolog"/>
    <property type="match status" value="1"/>
</dbReference>
<reference evidence="12 13" key="1">
    <citation type="submission" date="2015-03" db="EMBL/GenBank/DDBJ databases">
        <title>Caedibacter varicaedens, whole genome shotgun sequence.</title>
        <authorList>
            <person name="Suzuki H."/>
            <person name="Dapper A.L."/>
            <person name="Gibson A.K."/>
            <person name="Jackson C."/>
            <person name="Lee H."/>
            <person name="Pejaver V.R."/>
            <person name="Doak T."/>
            <person name="Lynch M."/>
        </authorList>
    </citation>
    <scope>NUCLEOTIDE SEQUENCE [LARGE SCALE GENOMIC DNA]</scope>
</reference>
<keyword evidence="10" id="KW-1003">Cell membrane</keyword>
<dbReference type="Gene3D" id="2.60.370.10">
    <property type="entry name" value="Ctag/Cox11"/>
    <property type="match status" value="1"/>
</dbReference>
<keyword evidence="5 10" id="KW-0812">Transmembrane</keyword>
<evidence type="ECO:0000256" key="1">
    <source>
        <dbReference type="ARBA" id="ARBA00004007"/>
    </source>
</evidence>
<dbReference type="PANTHER" id="PTHR21320:SF3">
    <property type="entry name" value="CYTOCHROME C OXIDASE ASSEMBLY PROTEIN COX11, MITOCHONDRIAL-RELATED"/>
    <property type="match status" value="1"/>
</dbReference>
<proteinExistence type="inferred from homology"/>
<keyword evidence="7 10" id="KW-1133">Transmembrane helix</keyword>
<gene>
    <name evidence="10 12" type="primary">ctaG</name>
    <name evidence="12" type="ORF">Cva_01592</name>
</gene>
<dbReference type="NCBIfam" id="NF003465">
    <property type="entry name" value="PRK05089.1"/>
    <property type="match status" value="1"/>
</dbReference>
<dbReference type="Proteomes" id="UP000036771">
    <property type="component" value="Unassembled WGS sequence"/>
</dbReference>
<dbReference type="Pfam" id="PF04442">
    <property type="entry name" value="CtaG_Cox11"/>
    <property type="match status" value="1"/>
</dbReference>
<evidence type="ECO:0000256" key="8">
    <source>
        <dbReference type="ARBA" id="ARBA00023008"/>
    </source>
</evidence>
<feature type="topological domain" description="Cytoplasmic" evidence="10">
    <location>
        <begin position="1"/>
        <end position="10"/>
    </location>
</feature>
<evidence type="ECO:0000313" key="13">
    <source>
        <dbReference type="Proteomes" id="UP000036771"/>
    </source>
</evidence>
<keyword evidence="13" id="KW-1185">Reference proteome</keyword>
<feature type="topological domain" description="Periplasmic" evidence="10">
    <location>
        <begin position="32"/>
        <end position="198"/>
    </location>
</feature>
<dbReference type="STRING" id="1629334.Cva_01592"/>
<sequence length="198" mass="22646">MSERNIPHQHRCILIFLICLVGVMCVLSFASVPLYRLFCQRTGYGGTPKIALRAGNEISNYPLNIRFNASVHRDLDWSFEPLQNHLVIRAGEVGLAFYRVKNNTAFPIVGIATYNVTPDKAGPYFNKIDCFCFEEQTLQPHQSIDMAVQFFIDPEIIRDAQARDVKTITLSYTFFSAKDPWINKYLGLPTMQRSSFIQ</sequence>
<dbReference type="GO" id="GO:0005886">
    <property type="term" value="C:plasma membrane"/>
    <property type="evidence" value="ECO:0007669"/>
    <property type="project" value="UniProtKB-SubCell"/>
</dbReference>
<dbReference type="EMBL" id="BBVC01000102">
    <property type="protein sequence ID" value="GAO98922.1"/>
    <property type="molecule type" value="Genomic_DNA"/>
</dbReference>
<evidence type="ECO:0000256" key="9">
    <source>
        <dbReference type="ARBA" id="ARBA00023136"/>
    </source>
</evidence>
<feature type="transmembrane region" description="Helical" evidence="11">
    <location>
        <begin position="12"/>
        <end position="35"/>
    </location>
</feature>
<keyword evidence="8 10" id="KW-0186">Copper</keyword>
<keyword evidence="6 10" id="KW-0735">Signal-anchor</keyword>
<dbReference type="InterPro" id="IPR007533">
    <property type="entry name" value="Cyt_c_oxidase_assmbl_CtaG"/>
</dbReference>
<dbReference type="HAMAP" id="MF_00155">
    <property type="entry name" value="CtaG"/>
    <property type="match status" value="1"/>
</dbReference>
<keyword evidence="9 10" id="KW-0472">Membrane</keyword>
<organism evidence="12 13">
    <name type="scientific">Caedimonas varicaedens</name>
    <dbReference type="NCBI Taxonomy" id="1629334"/>
    <lineage>
        <taxon>Bacteria</taxon>
        <taxon>Pseudomonadati</taxon>
        <taxon>Pseudomonadota</taxon>
        <taxon>Alphaproteobacteria</taxon>
        <taxon>Holosporales</taxon>
        <taxon>Caedimonadaceae</taxon>
        <taxon>Caedimonas</taxon>
    </lineage>
</organism>
<accession>A0A0K8MEL3</accession>
<evidence type="ECO:0000256" key="4">
    <source>
        <dbReference type="ARBA" id="ARBA00015384"/>
    </source>
</evidence>
<dbReference type="PANTHER" id="PTHR21320">
    <property type="entry name" value="CYTOCHROME C OXIDASE ASSEMBLY PROTEIN COX11-RELATED"/>
    <property type="match status" value="1"/>
</dbReference>
<evidence type="ECO:0000313" key="12">
    <source>
        <dbReference type="EMBL" id="GAO98922.1"/>
    </source>
</evidence>
<comment type="subcellular location">
    <subcellularLocation>
        <location evidence="2 10">Cell inner membrane</location>
        <topology evidence="2 10">Single-pass type II membrane protein</topology>
        <orientation evidence="2 10">Periplasmic side</orientation>
    </subcellularLocation>
</comment>